<evidence type="ECO:0000256" key="1">
    <source>
        <dbReference type="SAM" id="SignalP"/>
    </source>
</evidence>
<keyword evidence="3" id="KW-1185">Reference proteome</keyword>
<feature type="signal peptide" evidence="1">
    <location>
        <begin position="1"/>
        <end position="17"/>
    </location>
</feature>
<sequence precursor="true">MAVLVGAAALSVPVALAMPKYRTAAIQQLHYDVGNPLWQYDRTVMSCTFCHVNVHGGAPWNPFGEALRAGFRASPRADFGAVLYGVLRANGDADADGYPDAVEVYARTLPGDAQSHPERPLAELQAAFEAAGGVTQYAPKRRK</sequence>
<reference evidence="3" key="2">
    <citation type="submission" date="2011-01" db="EMBL/GenBank/DDBJ databases">
        <title>The complete genome of Deinococcus maricopensis DSM 21211.</title>
        <authorList>
            <consortium name="US DOE Joint Genome Institute (JGI-PGF)"/>
            <person name="Lucas S."/>
            <person name="Copeland A."/>
            <person name="Lapidus A."/>
            <person name="Goodwin L."/>
            <person name="Pitluck S."/>
            <person name="Kyrpides N."/>
            <person name="Mavromatis K."/>
            <person name="Pagani I."/>
            <person name="Ivanova N."/>
            <person name="Ovchinnikova G."/>
            <person name="Zeytun A."/>
            <person name="Detter J.C."/>
            <person name="Han C."/>
            <person name="Land M."/>
            <person name="Hauser L."/>
            <person name="Markowitz V."/>
            <person name="Cheng J.-F."/>
            <person name="Hugenholtz P."/>
            <person name="Woyke T."/>
            <person name="Wu D."/>
            <person name="Pukall R."/>
            <person name="Gehrich-Schroeter G."/>
            <person name="Brambilla E."/>
            <person name="Klenk H.-P."/>
            <person name="Eisen J.A."/>
        </authorList>
    </citation>
    <scope>NUCLEOTIDE SEQUENCE [LARGE SCALE GENOMIC DNA]</scope>
    <source>
        <strain evidence="3">DSM 21211 / LMG 22137 / NRRL B-23946 / LB-34</strain>
    </source>
</reference>
<dbReference type="STRING" id="709986.Deima_0709"/>
<gene>
    <name evidence="2" type="ordered locus">Deima_0709</name>
</gene>
<feature type="chain" id="PRO_5003232211" description="Cytochrome c domain-containing protein" evidence="1">
    <location>
        <begin position="18"/>
        <end position="143"/>
    </location>
</feature>
<proteinExistence type="predicted"/>
<dbReference type="EMBL" id="CP002454">
    <property type="protein sequence ID" value="ADV66365.1"/>
    <property type="molecule type" value="Genomic_DNA"/>
</dbReference>
<dbReference type="KEGG" id="dmr:Deima_0709"/>
<dbReference type="HOGENOM" id="CLU_1872020_0_0_0"/>
<name>E8U5M6_DEIML</name>
<accession>E8U5M6</accession>
<dbReference type="eggNOG" id="ENOG503450D">
    <property type="taxonomic scope" value="Bacteria"/>
</dbReference>
<evidence type="ECO:0000313" key="3">
    <source>
        <dbReference type="Proteomes" id="UP000008635"/>
    </source>
</evidence>
<reference evidence="2 3" key="1">
    <citation type="journal article" date="2011" name="Stand. Genomic Sci.">
        <title>Complete genome sequence of Deinococcus maricopensis type strain (LB-34).</title>
        <authorList>
            <person name="Pukall R."/>
            <person name="Zeytun A."/>
            <person name="Lucas S."/>
            <person name="Lapidus A."/>
            <person name="Hammon N."/>
            <person name="Deshpande S."/>
            <person name="Nolan M."/>
            <person name="Cheng J.F."/>
            <person name="Pitluck S."/>
            <person name="Liolios K."/>
            <person name="Pagani I."/>
            <person name="Mikhailova N."/>
            <person name="Ivanova N."/>
            <person name="Mavromatis K."/>
            <person name="Pati A."/>
            <person name="Tapia R."/>
            <person name="Han C."/>
            <person name="Goodwin L."/>
            <person name="Chen A."/>
            <person name="Palaniappan K."/>
            <person name="Land M."/>
            <person name="Hauser L."/>
            <person name="Chang Y.J."/>
            <person name="Jeffries C.D."/>
            <person name="Brambilla E.M."/>
            <person name="Rohde M."/>
            <person name="Goker M."/>
            <person name="Detter J.C."/>
            <person name="Woyke T."/>
            <person name="Bristow J."/>
            <person name="Eisen J.A."/>
            <person name="Markowitz V."/>
            <person name="Hugenholtz P."/>
            <person name="Kyrpides N.C."/>
            <person name="Klenk H.P."/>
        </authorList>
    </citation>
    <scope>NUCLEOTIDE SEQUENCE [LARGE SCALE GENOMIC DNA]</scope>
    <source>
        <strain evidence="3">DSM 21211 / LMG 22137 / NRRL B-23946 / LB-34</strain>
    </source>
</reference>
<dbReference type="Proteomes" id="UP000008635">
    <property type="component" value="Chromosome"/>
</dbReference>
<evidence type="ECO:0000313" key="2">
    <source>
        <dbReference type="EMBL" id="ADV66365.1"/>
    </source>
</evidence>
<dbReference type="AlphaFoldDB" id="E8U5M6"/>
<keyword evidence="1" id="KW-0732">Signal</keyword>
<evidence type="ECO:0008006" key="4">
    <source>
        <dbReference type="Google" id="ProtNLM"/>
    </source>
</evidence>
<organism evidence="2 3">
    <name type="scientific">Deinococcus maricopensis (strain DSM 21211 / LMG 22137 / NRRL B-23946 / LB-34)</name>
    <dbReference type="NCBI Taxonomy" id="709986"/>
    <lineage>
        <taxon>Bacteria</taxon>
        <taxon>Thermotogati</taxon>
        <taxon>Deinococcota</taxon>
        <taxon>Deinococci</taxon>
        <taxon>Deinococcales</taxon>
        <taxon>Deinococcaceae</taxon>
        <taxon>Deinococcus</taxon>
    </lineage>
</organism>
<protein>
    <recommendedName>
        <fullName evidence="4">Cytochrome c domain-containing protein</fullName>
    </recommendedName>
</protein>